<dbReference type="Pfam" id="PF03703">
    <property type="entry name" value="bPH_2"/>
    <property type="match status" value="2"/>
</dbReference>
<feature type="domain" description="YdbS-like PH" evidence="2">
    <location>
        <begin position="408"/>
        <end position="467"/>
    </location>
</feature>
<dbReference type="Proteomes" id="UP000292003">
    <property type="component" value="Unassembled WGS sequence"/>
</dbReference>
<keyword evidence="1" id="KW-1133">Transmembrane helix</keyword>
<dbReference type="InterPro" id="IPR005182">
    <property type="entry name" value="YdbS-like_PH"/>
</dbReference>
<feature type="transmembrane region" description="Helical" evidence="1">
    <location>
        <begin position="218"/>
        <end position="244"/>
    </location>
</feature>
<proteinExistence type="predicted"/>
<gene>
    <name evidence="3" type="ORF">EWH70_32060</name>
</gene>
<feature type="transmembrane region" description="Helical" evidence="1">
    <location>
        <begin position="387"/>
        <end position="405"/>
    </location>
</feature>
<name>A0A4Q7J1F1_9PSEU</name>
<keyword evidence="1" id="KW-0812">Transmembrane</keyword>
<reference evidence="3 4" key="1">
    <citation type="submission" date="2019-02" db="EMBL/GenBank/DDBJ databases">
        <title>Draft genome sequence of Amycolatopsis sp. 8-3EHSu isolated from roots of Suaeda maritima.</title>
        <authorList>
            <person name="Duangmal K."/>
            <person name="Chantavorakit T."/>
        </authorList>
    </citation>
    <scope>NUCLEOTIDE SEQUENCE [LARGE SCALE GENOMIC DNA]</scope>
    <source>
        <strain evidence="3 4">8-3EHSu</strain>
    </source>
</reference>
<dbReference type="PANTHER" id="PTHR34473:SF2">
    <property type="entry name" value="UPF0699 TRANSMEMBRANE PROTEIN YDBT"/>
    <property type="match status" value="1"/>
</dbReference>
<evidence type="ECO:0000259" key="2">
    <source>
        <dbReference type="Pfam" id="PF03703"/>
    </source>
</evidence>
<dbReference type="RefSeq" id="WP_130479329.1">
    <property type="nucleotide sequence ID" value="NZ_SFCC01000021.1"/>
</dbReference>
<comment type="caution">
    <text evidence="3">The sequence shown here is derived from an EMBL/GenBank/DDBJ whole genome shotgun (WGS) entry which is preliminary data.</text>
</comment>
<organism evidence="3 4">
    <name type="scientific">Amycolatopsis suaedae</name>
    <dbReference type="NCBI Taxonomy" id="2510978"/>
    <lineage>
        <taxon>Bacteria</taxon>
        <taxon>Bacillati</taxon>
        <taxon>Actinomycetota</taxon>
        <taxon>Actinomycetes</taxon>
        <taxon>Pseudonocardiales</taxon>
        <taxon>Pseudonocardiaceae</taxon>
        <taxon>Amycolatopsis</taxon>
    </lineage>
</organism>
<dbReference type="InterPro" id="IPR014529">
    <property type="entry name" value="UCP026631"/>
</dbReference>
<evidence type="ECO:0000313" key="4">
    <source>
        <dbReference type="Proteomes" id="UP000292003"/>
    </source>
</evidence>
<feature type="domain" description="YdbS-like PH" evidence="2">
    <location>
        <begin position="71"/>
        <end position="149"/>
    </location>
</feature>
<feature type="transmembrane region" description="Helical" evidence="1">
    <location>
        <begin position="42"/>
        <end position="66"/>
    </location>
</feature>
<protein>
    <recommendedName>
        <fullName evidence="2">YdbS-like PH domain-containing protein</fullName>
    </recommendedName>
</protein>
<dbReference type="AlphaFoldDB" id="A0A4Q7J1F1"/>
<evidence type="ECO:0000256" key="1">
    <source>
        <dbReference type="SAM" id="Phobius"/>
    </source>
</evidence>
<evidence type="ECO:0000313" key="3">
    <source>
        <dbReference type="EMBL" id="RZQ59764.1"/>
    </source>
</evidence>
<accession>A0A4Q7J1F1</accession>
<feature type="transmembrane region" description="Helical" evidence="1">
    <location>
        <begin position="362"/>
        <end position="381"/>
    </location>
</feature>
<dbReference type="OrthoDB" id="4121259at2"/>
<keyword evidence="4" id="KW-1185">Reference proteome</keyword>
<dbReference type="EMBL" id="SFCC01000021">
    <property type="protein sequence ID" value="RZQ59764.1"/>
    <property type="molecule type" value="Genomic_DNA"/>
</dbReference>
<dbReference type="PANTHER" id="PTHR34473">
    <property type="entry name" value="UPF0699 TRANSMEMBRANE PROTEIN YDBS"/>
    <property type="match status" value="1"/>
</dbReference>
<feature type="transmembrane region" description="Helical" evidence="1">
    <location>
        <begin position="12"/>
        <end position="36"/>
    </location>
</feature>
<keyword evidence="1" id="KW-0472">Membrane</keyword>
<dbReference type="PIRSF" id="PIRSF026631">
    <property type="entry name" value="UCP026631"/>
    <property type="match status" value="1"/>
</dbReference>
<sequence>MIPAGWSTLDNRTLVATALGYTGVAVAAGVPVAIGISGGAGLGVALAWVLPFAAALIVLGTAADYVRLLKTRYRTGEERVELHTGLLFTQRRSLARERIRTVDLTANPLLRIVGLVKVKIGTGERAESGQSTLTLDAVTREEGDRLRRELLRRAEQGEAPTGEGSLAVLDPGWIRYAPLSFVAPALGIAAGGAVMQVSEWFGLQKGVIAWVGDLFRDLPLVAMIVVLAAILLVVGVIGSLGLWVEMWWNFHLEREPGGTLRVRRGLLTTRSISLEERRLRGVDVVEPLGTRLAGAARVDAIATGIAQQQENEKTDSKTLLPAAPKDIADRVAADVLREPVAPTAAVRLAGHPVAARGRRLRWAVGSALLLVAILAVLGWLLTDVLLHIAWIAAVVTLPVAVLLALDAYRSLGHGITGEYLVARSGTVRRSTVALQRGGVIGWRVKQSVFQRRAGLVTVMATTAAGAGGYSVLDAGQDQGLLFAEDAVPGLLSEFLERDSR</sequence>
<feature type="transmembrane region" description="Helical" evidence="1">
    <location>
        <begin position="176"/>
        <end position="198"/>
    </location>
</feature>